<comment type="caution">
    <text evidence="1">The sequence shown here is derived from an EMBL/GenBank/DDBJ whole genome shotgun (WGS) entry which is preliminary data.</text>
</comment>
<sequence>MWSGVNLVFDTDDPPCSIVPPLETYVELYPAWREKEERFPVLATVPASSLHGRDDKECSPISTTARAPVPLVSVLELTIVLLVHITPGSTQRSLLVAHQQMEDQAYIDPIKSPLSRLYHIRHEVGGIQIILEMAIKLADHSDLFGSVTRRQFGRSFTIYSNIVEGRGGVVVRLLASHQGEPGSIPFGVAPGFSHVGIGPDDAADGRVFSGISRFPRPLIPALIHTRINHPHRLSRPRF</sequence>
<keyword evidence="2" id="KW-1185">Reference proteome</keyword>
<name>A0ABQ9IJE8_9NEOP</name>
<dbReference type="Proteomes" id="UP001159363">
    <property type="component" value="Chromosome 1"/>
</dbReference>
<dbReference type="EMBL" id="JARBHB010000001">
    <property type="protein sequence ID" value="KAJ8896824.1"/>
    <property type="molecule type" value="Genomic_DNA"/>
</dbReference>
<organism evidence="1 2">
    <name type="scientific">Dryococelus australis</name>
    <dbReference type="NCBI Taxonomy" id="614101"/>
    <lineage>
        <taxon>Eukaryota</taxon>
        <taxon>Metazoa</taxon>
        <taxon>Ecdysozoa</taxon>
        <taxon>Arthropoda</taxon>
        <taxon>Hexapoda</taxon>
        <taxon>Insecta</taxon>
        <taxon>Pterygota</taxon>
        <taxon>Neoptera</taxon>
        <taxon>Polyneoptera</taxon>
        <taxon>Phasmatodea</taxon>
        <taxon>Verophasmatodea</taxon>
        <taxon>Anareolatae</taxon>
        <taxon>Phasmatidae</taxon>
        <taxon>Eurycanthinae</taxon>
        <taxon>Dryococelus</taxon>
    </lineage>
</organism>
<reference evidence="1 2" key="1">
    <citation type="submission" date="2023-02" db="EMBL/GenBank/DDBJ databases">
        <title>LHISI_Scaffold_Assembly.</title>
        <authorList>
            <person name="Stuart O.P."/>
            <person name="Cleave R."/>
            <person name="Magrath M.J.L."/>
            <person name="Mikheyev A.S."/>
        </authorList>
    </citation>
    <scope>NUCLEOTIDE SEQUENCE [LARGE SCALE GENOMIC DNA]</scope>
    <source>
        <strain evidence="1">Daus_M_001</strain>
        <tissue evidence="1">Leg muscle</tissue>
    </source>
</reference>
<proteinExistence type="predicted"/>
<accession>A0ABQ9IJE8</accession>
<protein>
    <submittedName>
        <fullName evidence="1">Uncharacterized protein</fullName>
    </submittedName>
</protein>
<evidence type="ECO:0000313" key="2">
    <source>
        <dbReference type="Proteomes" id="UP001159363"/>
    </source>
</evidence>
<gene>
    <name evidence="1" type="ORF">PR048_002170</name>
</gene>
<evidence type="ECO:0000313" key="1">
    <source>
        <dbReference type="EMBL" id="KAJ8896824.1"/>
    </source>
</evidence>